<evidence type="ECO:0000313" key="2">
    <source>
        <dbReference type="Proteomes" id="UP000255505"/>
    </source>
</evidence>
<reference evidence="1 2" key="1">
    <citation type="submission" date="2018-01" db="EMBL/GenBank/DDBJ databases">
        <authorList>
            <person name="Gaut B.S."/>
            <person name="Morton B.R."/>
            <person name="Clegg M.T."/>
            <person name="Duvall M.R."/>
        </authorList>
    </citation>
    <scope>NUCLEOTIDE SEQUENCE [LARGE SCALE GENOMIC DNA]</scope>
    <source>
        <strain evidence="1">Cupriavidus taiwanensis LMG 19425</strain>
        <plasmid evidence="2">Plasmid ii</plasmid>
    </source>
</reference>
<gene>
    <name evidence="1" type="ORF">CT19425_MP40086</name>
</gene>
<accession>A0A375ILI5</accession>
<sequence>MLHHVLPVNAGQAEKTMHTGLPDCTLKPVGLSLPVA</sequence>
<name>A0A375ILI5_9BURK</name>
<proteinExistence type="predicted"/>
<dbReference type="AlphaFoldDB" id="A0A375ILI5"/>
<organism evidence="1 2">
    <name type="scientific">Cupriavidus taiwanensis</name>
    <dbReference type="NCBI Taxonomy" id="164546"/>
    <lineage>
        <taxon>Bacteria</taxon>
        <taxon>Pseudomonadati</taxon>
        <taxon>Pseudomonadota</taxon>
        <taxon>Betaproteobacteria</taxon>
        <taxon>Burkholderiales</taxon>
        <taxon>Burkholderiaceae</taxon>
        <taxon>Cupriavidus</taxon>
    </lineage>
</organism>
<protein>
    <submittedName>
        <fullName evidence="1">Uncharacterized protein</fullName>
    </submittedName>
</protein>
<geneLocation type="plasmid" evidence="1">
    <name>II</name>
</geneLocation>
<keyword evidence="1" id="KW-0614">Plasmid</keyword>
<dbReference type="Proteomes" id="UP000255505">
    <property type="component" value="Plasmid II"/>
</dbReference>
<dbReference type="EMBL" id="LT991977">
    <property type="protein sequence ID" value="SPK74891.1"/>
    <property type="molecule type" value="Genomic_DNA"/>
</dbReference>
<evidence type="ECO:0000313" key="1">
    <source>
        <dbReference type="EMBL" id="SPK74891.1"/>
    </source>
</evidence>